<dbReference type="GO" id="GO:0016829">
    <property type="term" value="F:lyase activity"/>
    <property type="evidence" value="ECO:0007669"/>
    <property type="project" value="UniProtKB-KW"/>
</dbReference>
<keyword evidence="3" id="KW-1185">Reference proteome</keyword>
<reference evidence="2" key="1">
    <citation type="submission" date="2009-01" db="EMBL/GenBank/DDBJ databases">
        <title>Complete sequence of Anaeromyxobacter dehalogenans 2CP-1.</title>
        <authorList>
            <consortium name="US DOE Joint Genome Institute"/>
            <person name="Lucas S."/>
            <person name="Copeland A."/>
            <person name="Lapidus A."/>
            <person name="Glavina del Rio T."/>
            <person name="Dalin E."/>
            <person name="Tice H."/>
            <person name="Bruce D."/>
            <person name="Goodwin L."/>
            <person name="Pitluck S."/>
            <person name="Saunders E."/>
            <person name="Brettin T."/>
            <person name="Detter J.C."/>
            <person name="Han C."/>
            <person name="Larimer F."/>
            <person name="Land M."/>
            <person name="Hauser L."/>
            <person name="Kyrpides N."/>
            <person name="Ovchinnikova G."/>
            <person name="Beliaev A.S."/>
            <person name="Richardson P."/>
        </authorList>
    </citation>
    <scope>NUCLEOTIDE SEQUENCE</scope>
    <source>
        <strain evidence="2">2CP-1</strain>
    </source>
</reference>
<dbReference type="InterPro" id="IPR004155">
    <property type="entry name" value="PBS_lyase_HEAT"/>
</dbReference>
<dbReference type="EMBL" id="CP001359">
    <property type="protein sequence ID" value="ACL65602.1"/>
    <property type="molecule type" value="Genomic_DNA"/>
</dbReference>
<proteinExistence type="predicted"/>
<feature type="region of interest" description="Disordered" evidence="1">
    <location>
        <begin position="363"/>
        <end position="389"/>
    </location>
</feature>
<dbReference type="HOGENOM" id="CLU_391158_0_0_7"/>
<dbReference type="PANTHER" id="PTHR12697:SF38">
    <property type="entry name" value="PBS LYASE HEAT DOMAIN PROTEIN REPEAT-CONTAINING PROTEIN"/>
    <property type="match status" value="1"/>
</dbReference>
<keyword evidence="2" id="KW-0456">Lyase</keyword>
<protein>
    <submittedName>
        <fullName evidence="2">PBS lyase HEAT domain protein repeat-containing protein</fullName>
    </submittedName>
</protein>
<dbReference type="Proteomes" id="UP000007089">
    <property type="component" value="Chromosome"/>
</dbReference>
<dbReference type="AlphaFoldDB" id="B8JA83"/>
<dbReference type="GO" id="GO:0016491">
    <property type="term" value="F:oxidoreductase activity"/>
    <property type="evidence" value="ECO:0007669"/>
    <property type="project" value="TreeGrafter"/>
</dbReference>
<evidence type="ECO:0000256" key="1">
    <source>
        <dbReference type="SAM" id="MobiDB-lite"/>
    </source>
</evidence>
<name>B8JA83_ANAD2</name>
<dbReference type="InterPro" id="IPR011989">
    <property type="entry name" value="ARM-like"/>
</dbReference>
<dbReference type="Gene3D" id="1.25.10.10">
    <property type="entry name" value="Leucine-rich Repeat Variant"/>
    <property type="match status" value="4"/>
</dbReference>
<dbReference type="SMART" id="SM00567">
    <property type="entry name" value="EZ_HEAT"/>
    <property type="match status" value="10"/>
</dbReference>
<sequence>MRAAGARGGADALATLLVAQRDGSAEVRRAAAEAFAARGGAEGAEALGALLADPDATVAAAAARGLAGMPDQPRARGALRVAYADASPEGRAAIADALDAVGVSLREAVEQEARTLWERNLAALGGRGPARAGAAEELGASGRAEVVARLVPLLDPARNADRALAAGAARGLGEAGDWAARPALEGLLRSPDPELIEAGAGGLGRLGDPGATAALEAVALASSGRIAAAAADALAALPEALEVGAALCEVAVRSADPAVAARAAREVRLREADCPARPFLARLGRPGAEAALAALGELGLTGAAAEAAAARLLPLLDPARGDPGLRAAAARALARLGAPGSAGPLRDRAATLSARRAAALGRPAPEALPAGAGTAAARAGARPPTGDGDARELGALLAAAGGLRAPGAEPLLLEAVRDPHAAVRTGAIAGLAGLGTDAALRAVAAALDDGAPEVRLSAAAALGRAGPRAVPALARAAGQAAPDDGSWRSALAVALGDAGGASAVAPLTALLEGASAPAAAFALGKTGAPAAVKPLVDWLARPGSLADAEAIEALAQLAARDAGPAIAAQLTADRAEVRAVAARAIGRLRHEAAAPRLEALRSDYHGRVRRAAVEALSRLPAGAPRMRR</sequence>
<accession>B8JA83</accession>
<dbReference type="PANTHER" id="PTHR12697">
    <property type="entry name" value="PBS LYASE HEAT-LIKE PROTEIN"/>
    <property type="match status" value="1"/>
</dbReference>
<dbReference type="SUPFAM" id="SSF48371">
    <property type="entry name" value="ARM repeat"/>
    <property type="match status" value="1"/>
</dbReference>
<dbReference type="KEGG" id="acp:A2cp1_2264"/>
<evidence type="ECO:0000313" key="3">
    <source>
        <dbReference type="Proteomes" id="UP000007089"/>
    </source>
</evidence>
<gene>
    <name evidence="2" type="ordered locus">A2cp1_2264</name>
</gene>
<dbReference type="InterPro" id="IPR016024">
    <property type="entry name" value="ARM-type_fold"/>
</dbReference>
<evidence type="ECO:0000313" key="2">
    <source>
        <dbReference type="EMBL" id="ACL65602.1"/>
    </source>
</evidence>
<dbReference type="Pfam" id="PF13646">
    <property type="entry name" value="HEAT_2"/>
    <property type="match status" value="3"/>
</dbReference>
<organism evidence="2 3">
    <name type="scientific">Anaeromyxobacter dehalogenans (strain ATCC BAA-258 / DSM 21875 / 2CP-1)</name>
    <dbReference type="NCBI Taxonomy" id="455488"/>
    <lineage>
        <taxon>Bacteria</taxon>
        <taxon>Pseudomonadati</taxon>
        <taxon>Myxococcota</taxon>
        <taxon>Myxococcia</taxon>
        <taxon>Myxococcales</taxon>
        <taxon>Cystobacterineae</taxon>
        <taxon>Anaeromyxobacteraceae</taxon>
        <taxon>Anaeromyxobacter</taxon>
    </lineage>
</organism>